<accession>A0A319DBZ4</accession>
<feature type="compositionally biased region" description="Low complexity" evidence="1">
    <location>
        <begin position="24"/>
        <end position="36"/>
    </location>
</feature>
<evidence type="ECO:0000313" key="2">
    <source>
        <dbReference type="EMBL" id="PYH94879.1"/>
    </source>
</evidence>
<evidence type="ECO:0000313" key="3">
    <source>
        <dbReference type="Proteomes" id="UP000247810"/>
    </source>
</evidence>
<dbReference type="OrthoDB" id="4482097at2759"/>
<proteinExistence type="predicted"/>
<sequence>MTIPYPLIGLDTYGLGRSARQSPRSIGSSRAGSVSSDAKPNDSHEHMETYSKSSSTSVVGWKARLLRKFHFA</sequence>
<feature type="region of interest" description="Disordered" evidence="1">
    <location>
        <begin position="13"/>
        <end position="58"/>
    </location>
</feature>
<organism evidence="2 3">
    <name type="scientific">Aspergillus ellipticus CBS 707.79</name>
    <dbReference type="NCBI Taxonomy" id="1448320"/>
    <lineage>
        <taxon>Eukaryota</taxon>
        <taxon>Fungi</taxon>
        <taxon>Dikarya</taxon>
        <taxon>Ascomycota</taxon>
        <taxon>Pezizomycotina</taxon>
        <taxon>Eurotiomycetes</taxon>
        <taxon>Eurotiomycetidae</taxon>
        <taxon>Eurotiales</taxon>
        <taxon>Aspergillaceae</taxon>
        <taxon>Aspergillus</taxon>
        <taxon>Aspergillus subgen. Circumdati</taxon>
    </lineage>
</organism>
<protein>
    <submittedName>
        <fullName evidence="2">Uncharacterized protein</fullName>
    </submittedName>
</protein>
<feature type="compositionally biased region" description="Basic and acidic residues" evidence="1">
    <location>
        <begin position="39"/>
        <end position="49"/>
    </location>
</feature>
<dbReference type="EMBL" id="KZ825864">
    <property type="protein sequence ID" value="PYH94879.1"/>
    <property type="molecule type" value="Genomic_DNA"/>
</dbReference>
<name>A0A319DBZ4_9EURO</name>
<reference evidence="2 3" key="1">
    <citation type="submission" date="2018-02" db="EMBL/GenBank/DDBJ databases">
        <title>The genomes of Aspergillus section Nigri reveals drivers in fungal speciation.</title>
        <authorList>
            <consortium name="DOE Joint Genome Institute"/>
            <person name="Vesth T.C."/>
            <person name="Nybo J."/>
            <person name="Theobald S."/>
            <person name="Brandl J."/>
            <person name="Frisvad J.C."/>
            <person name="Nielsen K.F."/>
            <person name="Lyhne E.K."/>
            <person name="Kogle M.E."/>
            <person name="Kuo A."/>
            <person name="Riley R."/>
            <person name="Clum A."/>
            <person name="Nolan M."/>
            <person name="Lipzen A."/>
            <person name="Salamov A."/>
            <person name="Henrissat B."/>
            <person name="Wiebenga A."/>
            <person name="De vries R.P."/>
            <person name="Grigoriev I.V."/>
            <person name="Mortensen U.H."/>
            <person name="Andersen M.R."/>
            <person name="Baker S.E."/>
        </authorList>
    </citation>
    <scope>NUCLEOTIDE SEQUENCE [LARGE SCALE GENOMIC DNA]</scope>
    <source>
        <strain evidence="2 3">CBS 707.79</strain>
    </source>
</reference>
<evidence type="ECO:0000256" key="1">
    <source>
        <dbReference type="SAM" id="MobiDB-lite"/>
    </source>
</evidence>
<dbReference type="Proteomes" id="UP000247810">
    <property type="component" value="Unassembled WGS sequence"/>
</dbReference>
<dbReference type="VEuPathDB" id="FungiDB:BO71DRAFT_398583"/>
<keyword evidence="3" id="KW-1185">Reference proteome</keyword>
<dbReference type="AlphaFoldDB" id="A0A319DBZ4"/>
<gene>
    <name evidence="2" type="ORF">BO71DRAFT_398583</name>
</gene>